<dbReference type="EMBL" id="SWJQ01000730">
    <property type="protein sequence ID" value="TRZ11325.1"/>
    <property type="molecule type" value="Genomic_DNA"/>
</dbReference>
<dbReference type="Proteomes" id="UP000796761">
    <property type="component" value="Unassembled WGS sequence"/>
</dbReference>
<keyword evidence="3" id="KW-1185">Reference proteome</keyword>
<proteinExistence type="predicted"/>
<organism evidence="2 3">
    <name type="scientific">Zosterops borbonicus</name>
    <dbReference type="NCBI Taxonomy" id="364589"/>
    <lineage>
        <taxon>Eukaryota</taxon>
        <taxon>Metazoa</taxon>
        <taxon>Chordata</taxon>
        <taxon>Craniata</taxon>
        <taxon>Vertebrata</taxon>
        <taxon>Euteleostomi</taxon>
        <taxon>Archelosauria</taxon>
        <taxon>Archosauria</taxon>
        <taxon>Dinosauria</taxon>
        <taxon>Saurischia</taxon>
        <taxon>Theropoda</taxon>
        <taxon>Coelurosauria</taxon>
        <taxon>Aves</taxon>
        <taxon>Neognathae</taxon>
        <taxon>Neoaves</taxon>
        <taxon>Telluraves</taxon>
        <taxon>Australaves</taxon>
        <taxon>Passeriformes</taxon>
        <taxon>Sylvioidea</taxon>
        <taxon>Zosteropidae</taxon>
        <taxon>Zosterops</taxon>
    </lineage>
</organism>
<evidence type="ECO:0000313" key="3">
    <source>
        <dbReference type="Proteomes" id="UP000796761"/>
    </source>
</evidence>
<gene>
    <name evidence="2" type="ORF">HGM15179_015792</name>
</gene>
<dbReference type="AlphaFoldDB" id="A0A8K1G3U2"/>
<feature type="signal peptide" evidence="1">
    <location>
        <begin position="1"/>
        <end position="33"/>
    </location>
</feature>
<sequence length="86" mass="9443">MMTRLVPKIKDHARGNIILPFLALWGLCGESTAQREADTDLSVQDMEKEGSAPLAVALAAMPFVQSKSTLGEPKLMQLMRPWPGHL</sequence>
<evidence type="ECO:0000313" key="2">
    <source>
        <dbReference type="EMBL" id="TRZ11325.1"/>
    </source>
</evidence>
<evidence type="ECO:0000256" key="1">
    <source>
        <dbReference type="SAM" id="SignalP"/>
    </source>
</evidence>
<protein>
    <submittedName>
        <fullName evidence="2">Uncharacterized protein</fullName>
    </submittedName>
</protein>
<reference evidence="2" key="1">
    <citation type="submission" date="2019-04" db="EMBL/GenBank/DDBJ databases">
        <title>Genome assembly of Zosterops borbonicus 15179.</title>
        <authorList>
            <person name="Leroy T."/>
            <person name="Anselmetti Y."/>
            <person name="Tilak M.-K."/>
            <person name="Nabholz B."/>
        </authorList>
    </citation>
    <scope>NUCLEOTIDE SEQUENCE</scope>
    <source>
        <strain evidence="2">HGM_15179</strain>
        <tissue evidence="2">Muscle</tissue>
    </source>
</reference>
<feature type="chain" id="PRO_5035431746" evidence="1">
    <location>
        <begin position="34"/>
        <end position="86"/>
    </location>
</feature>
<comment type="caution">
    <text evidence="2">The sequence shown here is derived from an EMBL/GenBank/DDBJ whole genome shotgun (WGS) entry which is preliminary data.</text>
</comment>
<name>A0A8K1G3U2_9PASS</name>
<keyword evidence="1" id="KW-0732">Signal</keyword>
<accession>A0A8K1G3U2</accession>